<name>A0A0E9LVQ6_9BACT</name>
<organism evidence="2 3">
    <name type="scientific">Geofilum rubicundum JCM 15548</name>
    <dbReference type="NCBI Taxonomy" id="1236989"/>
    <lineage>
        <taxon>Bacteria</taxon>
        <taxon>Pseudomonadati</taxon>
        <taxon>Bacteroidota</taxon>
        <taxon>Bacteroidia</taxon>
        <taxon>Marinilabiliales</taxon>
        <taxon>Marinilabiliaceae</taxon>
        <taxon>Geofilum</taxon>
    </lineage>
</organism>
<keyword evidence="1" id="KW-0472">Membrane</keyword>
<evidence type="ECO:0000313" key="2">
    <source>
        <dbReference type="EMBL" id="GAO29211.1"/>
    </source>
</evidence>
<protein>
    <recommendedName>
        <fullName evidence="4">DUF4350 domain-containing protein</fullName>
    </recommendedName>
</protein>
<gene>
    <name evidence="2" type="ORF">JCM15548_11377</name>
</gene>
<comment type="caution">
    <text evidence="2">The sequence shown here is derived from an EMBL/GenBank/DDBJ whole genome shotgun (WGS) entry which is preliminary data.</text>
</comment>
<proteinExistence type="predicted"/>
<evidence type="ECO:0000256" key="1">
    <source>
        <dbReference type="SAM" id="Phobius"/>
    </source>
</evidence>
<reference evidence="2 3" key="1">
    <citation type="journal article" date="2015" name="Microbes Environ.">
        <title>Distribution and evolution of nitrogen fixation genes in the phylum bacteroidetes.</title>
        <authorList>
            <person name="Inoue J."/>
            <person name="Oshima K."/>
            <person name="Suda W."/>
            <person name="Sakamoto M."/>
            <person name="Iino T."/>
            <person name="Noda S."/>
            <person name="Hongoh Y."/>
            <person name="Hattori M."/>
            <person name="Ohkuma M."/>
        </authorList>
    </citation>
    <scope>NUCLEOTIDE SEQUENCE [LARGE SCALE GENOMIC DNA]</scope>
    <source>
        <strain evidence="2">JCM 15548</strain>
    </source>
</reference>
<sequence length="389" mass="44811">MALLLVTGFILLVVAIVYAPQPVDWTASYSKRHSVPLGMSLVYDVVDELFPQKEVRVSNSGVADFLEDAIPLNTNLLFINDQLEMDAEDWTKVWEVATAGNHVFLAADRFSTNITDSLGFEIQQGMALPRILLNDSIGYNFANRQLKVAGHYWYGRTITNNYFLNYDTLKTTVLGYDHKGQTNFVRIRCGDGAFYINSNPIAFTNYHLINDNKSEYVFKSLSYLPVANTIWDEKYKSGAPVVASQMAFVLENRSLRMAWYLFLLGVLLFMVFQGKRRQRAIPVVEAPRNSSLDFVETIARLYFLNQNHLNIAQKRYQFFLDFLRSKYYLDTSLPESRLIEEASRKSGVPERTLAAIFRMAANMDKVSRISHEDLHQFNRQLEFFYKNCH</sequence>
<keyword evidence="1" id="KW-1133">Transmembrane helix</keyword>
<evidence type="ECO:0000313" key="3">
    <source>
        <dbReference type="Proteomes" id="UP000032900"/>
    </source>
</evidence>
<dbReference type="Proteomes" id="UP000032900">
    <property type="component" value="Unassembled WGS sequence"/>
</dbReference>
<dbReference type="STRING" id="1236989.JCM15548_11377"/>
<dbReference type="EMBL" id="BAZW01000007">
    <property type="protein sequence ID" value="GAO29211.1"/>
    <property type="molecule type" value="Genomic_DNA"/>
</dbReference>
<feature type="transmembrane region" description="Helical" evidence="1">
    <location>
        <begin position="254"/>
        <end position="272"/>
    </location>
</feature>
<keyword evidence="3" id="KW-1185">Reference proteome</keyword>
<accession>A0A0E9LVQ6</accession>
<evidence type="ECO:0008006" key="4">
    <source>
        <dbReference type="Google" id="ProtNLM"/>
    </source>
</evidence>
<keyword evidence="1" id="KW-0812">Transmembrane</keyword>
<dbReference type="AlphaFoldDB" id="A0A0E9LVQ6"/>